<gene>
    <name evidence="1" type="ORF">C8F04DRAFT_1269442</name>
</gene>
<dbReference type="AlphaFoldDB" id="A0AAD6WU01"/>
<accession>A0AAD6WU01</accession>
<reference evidence="1" key="1">
    <citation type="submission" date="2023-03" db="EMBL/GenBank/DDBJ databases">
        <title>Massive genome expansion in bonnet fungi (Mycena s.s.) driven by repeated elements and novel gene families across ecological guilds.</title>
        <authorList>
            <consortium name="Lawrence Berkeley National Laboratory"/>
            <person name="Harder C.B."/>
            <person name="Miyauchi S."/>
            <person name="Viragh M."/>
            <person name="Kuo A."/>
            <person name="Thoen E."/>
            <person name="Andreopoulos B."/>
            <person name="Lu D."/>
            <person name="Skrede I."/>
            <person name="Drula E."/>
            <person name="Henrissat B."/>
            <person name="Morin E."/>
            <person name="Kohler A."/>
            <person name="Barry K."/>
            <person name="LaButti K."/>
            <person name="Morin E."/>
            <person name="Salamov A."/>
            <person name="Lipzen A."/>
            <person name="Mereny Z."/>
            <person name="Hegedus B."/>
            <person name="Baldrian P."/>
            <person name="Stursova M."/>
            <person name="Weitz H."/>
            <person name="Taylor A."/>
            <person name="Grigoriev I.V."/>
            <person name="Nagy L.G."/>
            <person name="Martin F."/>
            <person name="Kauserud H."/>
        </authorList>
    </citation>
    <scope>NUCLEOTIDE SEQUENCE</scope>
    <source>
        <strain evidence="1">CBHHK200</strain>
    </source>
</reference>
<dbReference type="Proteomes" id="UP001218188">
    <property type="component" value="Unassembled WGS sequence"/>
</dbReference>
<sequence>MSTSRPRYAPTTVAFLMSSMSHNTSSLKVHYSRVIRQYYSHLFRLSVTNCAHIYNEALSTPPQHVLNNKLVFTAIYHETKHFTPGDWTLTHFIRKEDAMNGFFVYSLLLDKAEHGGILMLPHDEANQADRLRPALAERNSAMEGTVKNAMHTRATSAALLRRTRMGS</sequence>
<dbReference type="EMBL" id="JARJCM010000157">
    <property type="protein sequence ID" value="KAJ7025207.1"/>
    <property type="molecule type" value="Genomic_DNA"/>
</dbReference>
<organism evidence="1 2">
    <name type="scientific">Mycena alexandri</name>
    <dbReference type="NCBI Taxonomy" id="1745969"/>
    <lineage>
        <taxon>Eukaryota</taxon>
        <taxon>Fungi</taxon>
        <taxon>Dikarya</taxon>
        <taxon>Basidiomycota</taxon>
        <taxon>Agaricomycotina</taxon>
        <taxon>Agaricomycetes</taxon>
        <taxon>Agaricomycetidae</taxon>
        <taxon>Agaricales</taxon>
        <taxon>Marasmiineae</taxon>
        <taxon>Mycenaceae</taxon>
        <taxon>Mycena</taxon>
    </lineage>
</organism>
<evidence type="ECO:0000313" key="1">
    <source>
        <dbReference type="EMBL" id="KAJ7025207.1"/>
    </source>
</evidence>
<name>A0AAD6WU01_9AGAR</name>
<comment type="caution">
    <text evidence="1">The sequence shown here is derived from an EMBL/GenBank/DDBJ whole genome shotgun (WGS) entry which is preliminary data.</text>
</comment>
<evidence type="ECO:0000313" key="2">
    <source>
        <dbReference type="Proteomes" id="UP001218188"/>
    </source>
</evidence>
<proteinExistence type="predicted"/>
<keyword evidence="2" id="KW-1185">Reference proteome</keyword>
<protein>
    <submittedName>
        <fullName evidence="1">Uncharacterized protein</fullName>
    </submittedName>
</protein>